<dbReference type="Pfam" id="PF00651">
    <property type="entry name" value="BTB"/>
    <property type="match status" value="1"/>
</dbReference>
<dbReference type="AlphaFoldDB" id="A0A7M7NFT0"/>
<evidence type="ECO:0000259" key="3">
    <source>
        <dbReference type="PROSITE" id="PS50097"/>
    </source>
</evidence>
<keyword evidence="1" id="KW-0217">Developmental protein</keyword>
<dbReference type="PANTHER" id="PTHR23231:SF17">
    <property type="entry name" value="BTB DOMAIN-CONTAINING PROTEIN"/>
    <property type="match status" value="1"/>
</dbReference>
<organism evidence="4 5">
    <name type="scientific">Strongylocentrotus purpuratus</name>
    <name type="common">Purple sea urchin</name>
    <dbReference type="NCBI Taxonomy" id="7668"/>
    <lineage>
        <taxon>Eukaryota</taxon>
        <taxon>Metazoa</taxon>
        <taxon>Echinodermata</taxon>
        <taxon>Eleutherozoa</taxon>
        <taxon>Echinozoa</taxon>
        <taxon>Echinoidea</taxon>
        <taxon>Euechinoidea</taxon>
        <taxon>Echinacea</taxon>
        <taxon>Camarodonta</taxon>
        <taxon>Echinidea</taxon>
        <taxon>Strongylocentrotidae</taxon>
        <taxon>Strongylocentrotus</taxon>
    </lineage>
</organism>
<keyword evidence="5" id="KW-1185">Reference proteome</keyword>
<dbReference type="EnsemblMetazoa" id="XM_030983885">
    <property type="protein sequence ID" value="XP_030839745"/>
    <property type="gene ID" value="LOC115918583"/>
</dbReference>
<dbReference type="EnsemblMetazoa" id="XM_030979932">
    <property type="protein sequence ID" value="XP_030835792"/>
    <property type="gene ID" value="LOC579318"/>
</dbReference>
<feature type="compositionally biased region" description="Acidic residues" evidence="2">
    <location>
        <begin position="26"/>
        <end position="35"/>
    </location>
</feature>
<accession>A0A7M7NFT0</accession>
<dbReference type="OrthoDB" id="6359943at2759"/>
<dbReference type="CDD" id="cd18495">
    <property type="entry name" value="BACK_GCL"/>
    <property type="match status" value="1"/>
</dbReference>
<dbReference type="InterPro" id="IPR011333">
    <property type="entry name" value="SKP1/BTB/POZ_sf"/>
</dbReference>
<dbReference type="PROSITE" id="PS50097">
    <property type="entry name" value="BTB"/>
    <property type="match status" value="1"/>
</dbReference>
<evidence type="ECO:0000313" key="4">
    <source>
        <dbReference type="EnsemblMetazoa" id="XP_030835792"/>
    </source>
</evidence>
<dbReference type="GeneID" id="579318"/>
<dbReference type="SMART" id="SM00225">
    <property type="entry name" value="BTB"/>
    <property type="match status" value="1"/>
</dbReference>
<dbReference type="GO" id="GO:0007281">
    <property type="term" value="P:germ cell development"/>
    <property type="evidence" value="ECO:0007669"/>
    <property type="project" value="InterPro"/>
</dbReference>
<feature type="region of interest" description="Disordered" evidence="2">
    <location>
        <begin position="1"/>
        <end position="44"/>
    </location>
</feature>
<feature type="compositionally biased region" description="Low complexity" evidence="2">
    <location>
        <begin position="475"/>
        <end position="493"/>
    </location>
</feature>
<dbReference type="FunCoup" id="A0A7M7NFT0">
    <property type="interactions" value="1553"/>
</dbReference>
<reference evidence="5" key="1">
    <citation type="submission" date="2015-02" db="EMBL/GenBank/DDBJ databases">
        <title>Genome sequencing for Strongylocentrotus purpuratus.</title>
        <authorList>
            <person name="Murali S."/>
            <person name="Liu Y."/>
            <person name="Vee V."/>
            <person name="English A."/>
            <person name="Wang M."/>
            <person name="Skinner E."/>
            <person name="Han Y."/>
            <person name="Muzny D.M."/>
            <person name="Worley K.C."/>
            <person name="Gibbs R.A."/>
        </authorList>
    </citation>
    <scope>NUCLEOTIDE SEQUENCE</scope>
</reference>
<proteinExistence type="predicted"/>
<dbReference type="CDD" id="cd18305">
    <property type="entry name" value="BTB_POZ_GCL"/>
    <property type="match status" value="1"/>
</dbReference>
<feature type="domain" description="BTB" evidence="3">
    <location>
        <begin position="65"/>
        <end position="135"/>
    </location>
</feature>
<dbReference type="InterPro" id="IPR000210">
    <property type="entry name" value="BTB/POZ_dom"/>
</dbReference>
<evidence type="ECO:0000313" key="5">
    <source>
        <dbReference type="Proteomes" id="UP000007110"/>
    </source>
</evidence>
<dbReference type="PANTHER" id="PTHR23231">
    <property type="entry name" value="GERM CELL-LESS PROTEIN"/>
    <property type="match status" value="1"/>
</dbReference>
<dbReference type="SUPFAM" id="SSF54695">
    <property type="entry name" value="POZ domain"/>
    <property type="match status" value="1"/>
</dbReference>
<reference evidence="4" key="2">
    <citation type="submission" date="2021-01" db="UniProtKB">
        <authorList>
            <consortium name="EnsemblMetazoa"/>
        </authorList>
    </citation>
    <scope>IDENTIFICATION</scope>
</reference>
<name>A0A7M7NFT0_STRPU</name>
<dbReference type="KEGG" id="spu:115918583"/>
<dbReference type="OMA" id="TGFNYGM"/>
<dbReference type="RefSeq" id="XP_030835792.1">
    <property type="nucleotide sequence ID" value="XM_030979932.1"/>
</dbReference>
<dbReference type="KEGG" id="spu:579318"/>
<dbReference type="RefSeq" id="XP_030839745.1">
    <property type="nucleotide sequence ID" value="XM_030983885.1"/>
</dbReference>
<dbReference type="GeneID" id="115918583"/>
<feature type="region of interest" description="Disordered" evidence="2">
    <location>
        <begin position="474"/>
        <end position="493"/>
    </location>
</feature>
<dbReference type="InterPro" id="IPR043380">
    <property type="entry name" value="Gcl-like"/>
</dbReference>
<sequence>MGSTFSGYTRSPRVSDIKGRKRTLNEDDSDDESEANEVLHTPQRKKMKSTSKYIYNALFVNGENSDISIHALGKDWPLHKIYLCQSSYFASMFNGSWRESKLTEIDIDVPDTNIDKEALQIALGSLYRDDVLIEPVKVVSVLAAASLLQLEGLIQQCADIMTETISPKTVCSYHSAATSYGLQQVAKSCFEWLELNLMVAQKPTLLRELSSELFEKVIQSPNLFVLQVEMDVYSMVKKYVFLKLTPSWQGDSKMLGREADKYFRRYNAGCFLKSDVGAPYARLFSVLRLGSIINEPSSCRHVEDDKIIMQDFLLPVYRQQWQHMLAVEHGQDLGPKDETVSADQFDQLSMRCGRIIKKDAEYCWRWTGFNFGVDLLVTFTNRLIILRRNTGTHPVTASVSLQNSRNIMFRIRVVSYDSQGQILYQKLSDLTPLALHKDEEIVVLNIDRHAPFPMQIGVNVMCVTPPQPVVETAESLTLQQPTQRQQQLSGQDE</sequence>
<dbReference type="Proteomes" id="UP000007110">
    <property type="component" value="Unassembled WGS sequence"/>
</dbReference>
<dbReference type="InParanoid" id="A0A7M7NFT0"/>
<dbReference type="Gene3D" id="3.30.710.10">
    <property type="entry name" value="Potassium Channel Kv1.1, Chain A"/>
    <property type="match status" value="1"/>
</dbReference>
<evidence type="ECO:0000256" key="2">
    <source>
        <dbReference type="SAM" id="MobiDB-lite"/>
    </source>
</evidence>
<evidence type="ECO:0000256" key="1">
    <source>
        <dbReference type="ARBA" id="ARBA00022473"/>
    </source>
</evidence>
<protein>
    <recommendedName>
        <fullName evidence="3">BTB domain-containing protein</fullName>
    </recommendedName>
</protein>